<name>A0ABS5S6I8_9FLAO</name>
<accession>A0ABS5S6I8</accession>
<dbReference type="Proteomes" id="UP001297092">
    <property type="component" value="Unassembled WGS sequence"/>
</dbReference>
<proteinExistence type="predicted"/>
<dbReference type="Pfam" id="PF10990">
    <property type="entry name" value="DUF2809"/>
    <property type="match status" value="1"/>
</dbReference>
<feature type="transmembrane region" description="Helical" evidence="1">
    <location>
        <begin position="54"/>
        <end position="71"/>
    </location>
</feature>
<comment type="caution">
    <text evidence="2">The sequence shown here is derived from an EMBL/GenBank/DDBJ whole genome shotgun (WGS) entry which is preliminary data.</text>
</comment>
<evidence type="ECO:0000313" key="2">
    <source>
        <dbReference type="EMBL" id="MBT0608824.1"/>
    </source>
</evidence>
<protein>
    <submittedName>
        <fullName evidence="2">DUF2809 domain-containing protein</fullName>
    </submittedName>
</protein>
<feature type="transmembrane region" description="Helical" evidence="1">
    <location>
        <begin position="83"/>
        <end position="110"/>
    </location>
</feature>
<gene>
    <name evidence="2" type="ORF">KIV10_11585</name>
</gene>
<feature type="transmembrane region" description="Helical" evidence="1">
    <location>
        <begin position="28"/>
        <end position="47"/>
    </location>
</feature>
<evidence type="ECO:0000313" key="3">
    <source>
        <dbReference type="Proteomes" id="UP001297092"/>
    </source>
</evidence>
<dbReference type="InterPro" id="IPR021257">
    <property type="entry name" value="DUF2809"/>
</dbReference>
<keyword evidence="1" id="KW-0472">Membrane</keyword>
<organism evidence="2 3">
    <name type="scientific">Aequorivita echinoideorum</name>
    <dbReference type="NCBI Taxonomy" id="1549647"/>
    <lineage>
        <taxon>Bacteria</taxon>
        <taxon>Pseudomonadati</taxon>
        <taxon>Bacteroidota</taxon>
        <taxon>Flavobacteriia</taxon>
        <taxon>Flavobacteriales</taxon>
        <taxon>Flavobacteriaceae</taxon>
        <taxon>Aequorivita</taxon>
    </lineage>
</organism>
<dbReference type="RefSeq" id="WP_214113909.1">
    <property type="nucleotide sequence ID" value="NZ_JAHCTB010000005.1"/>
</dbReference>
<keyword evidence="1" id="KW-0812">Transmembrane</keyword>
<sequence length="117" mass="13513">MNYFLIFLALFGIEILIATLPSHSFVRGFIGDALVVVLLFYFCKIFINVEYFKLAIAVLGFAFLVEILQFFEITEKFQIESKLLLIIIGSVFDPWDFLAYFIGFLFILFLSKTATKI</sequence>
<keyword evidence="3" id="KW-1185">Reference proteome</keyword>
<keyword evidence="1" id="KW-1133">Transmembrane helix</keyword>
<reference evidence="2 3" key="1">
    <citation type="submission" date="2021-05" db="EMBL/GenBank/DDBJ databases">
        <title>Aequorivita echinoideorum JCM 30378 genome.</title>
        <authorList>
            <person name="Zhang H."/>
            <person name="Li C."/>
        </authorList>
    </citation>
    <scope>NUCLEOTIDE SEQUENCE [LARGE SCALE GENOMIC DNA]</scope>
    <source>
        <strain evidence="2 3">JCM30378</strain>
    </source>
</reference>
<dbReference type="EMBL" id="JAHCTB010000005">
    <property type="protein sequence ID" value="MBT0608824.1"/>
    <property type="molecule type" value="Genomic_DNA"/>
</dbReference>
<evidence type="ECO:0000256" key="1">
    <source>
        <dbReference type="SAM" id="Phobius"/>
    </source>
</evidence>